<evidence type="ECO:0000256" key="1">
    <source>
        <dbReference type="ARBA" id="ARBA00008889"/>
    </source>
</evidence>
<dbReference type="InterPro" id="IPR001790">
    <property type="entry name" value="Ribosomal_uL10"/>
</dbReference>
<keyword evidence="5" id="KW-0694">RNA-binding</keyword>
<name>A0A1T4PU08_9FIRM</name>
<comment type="similarity">
    <text evidence="1 5">Belongs to the universal ribosomal protein uL10 family.</text>
</comment>
<dbReference type="InterPro" id="IPR043141">
    <property type="entry name" value="Ribosomal_uL10-like_sf"/>
</dbReference>
<dbReference type="GO" id="GO:0003735">
    <property type="term" value="F:structural constituent of ribosome"/>
    <property type="evidence" value="ECO:0007669"/>
    <property type="project" value="InterPro"/>
</dbReference>
<dbReference type="Proteomes" id="UP000196365">
    <property type="component" value="Unassembled WGS sequence"/>
</dbReference>
<evidence type="ECO:0000256" key="2">
    <source>
        <dbReference type="ARBA" id="ARBA00022980"/>
    </source>
</evidence>
<keyword evidence="3 5" id="KW-0687">Ribonucleoprotein</keyword>
<dbReference type="HAMAP" id="MF_00362">
    <property type="entry name" value="Ribosomal_uL10"/>
    <property type="match status" value="1"/>
</dbReference>
<comment type="subunit">
    <text evidence="5">Part of the ribosomal stalk of the 50S ribosomal subunit. The N-terminus interacts with L11 and the large rRNA to form the base of the stalk. The C-terminus forms an elongated spine to which L12 dimers bind in a sequential fashion forming a multimeric L10(L12)X complex.</text>
</comment>
<evidence type="ECO:0000313" key="7">
    <source>
        <dbReference type="Proteomes" id="UP000196365"/>
    </source>
</evidence>
<dbReference type="RefSeq" id="WP_087679533.1">
    <property type="nucleotide sequence ID" value="NZ_FUWV01000021.1"/>
</dbReference>
<dbReference type="CDD" id="cd05797">
    <property type="entry name" value="Ribosomal_L10"/>
    <property type="match status" value="1"/>
</dbReference>
<dbReference type="Pfam" id="PF00466">
    <property type="entry name" value="Ribosomal_L10"/>
    <property type="match status" value="1"/>
</dbReference>
<dbReference type="PROSITE" id="PS01109">
    <property type="entry name" value="RIBOSOMAL_L10"/>
    <property type="match status" value="1"/>
</dbReference>
<proteinExistence type="inferred from homology"/>
<evidence type="ECO:0000256" key="4">
    <source>
        <dbReference type="ARBA" id="ARBA00035202"/>
    </source>
</evidence>
<dbReference type="InterPro" id="IPR022973">
    <property type="entry name" value="Ribosomal_uL10_bac"/>
</dbReference>
<keyword evidence="7" id="KW-1185">Reference proteome</keyword>
<dbReference type="InterPro" id="IPR047865">
    <property type="entry name" value="Ribosomal_uL10_bac_type"/>
</dbReference>
<keyword evidence="5" id="KW-0699">rRNA-binding</keyword>
<gene>
    <name evidence="5" type="primary">rplJ</name>
    <name evidence="6" type="ORF">SAMN02745973_02212</name>
</gene>
<reference evidence="6 7" key="1">
    <citation type="submission" date="2017-02" db="EMBL/GenBank/DDBJ databases">
        <authorList>
            <person name="Peterson S.W."/>
        </authorList>
    </citation>
    <scope>NUCLEOTIDE SEQUENCE [LARGE SCALE GENOMIC DNA]</scope>
    <source>
        <strain evidence="6 7">DSM 15102</strain>
    </source>
</reference>
<dbReference type="Gene3D" id="6.10.250.290">
    <property type="match status" value="1"/>
</dbReference>
<keyword evidence="2 5" id="KW-0689">Ribosomal protein</keyword>
<dbReference type="SUPFAM" id="SSF160369">
    <property type="entry name" value="Ribosomal protein L10-like"/>
    <property type="match status" value="1"/>
</dbReference>
<dbReference type="GO" id="GO:0070180">
    <property type="term" value="F:large ribosomal subunit rRNA binding"/>
    <property type="evidence" value="ECO:0007669"/>
    <property type="project" value="UniProtKB-UniRule"/>
</dbReference>
<sequence length="175" mass="19329">MPKLEEKQKIVEEIKEKFQQSQSVILVNYRGLNVGEITELRSKLREKGVDYKVYKNTLMRFAVKEIGLEGLLEYLVGPTAVAFGMEDPVEAAKIINDFVKEHDVLEIKAGMVDGKVIDVKGVKNLAELPPREVLIAKVLGGLNGPISGFANVLQGTIRGLVYALNGIKEQKEAHA</sequence>
<dbReference type="GO" id="GO:0015934">
    <property type="term" value="C:large ribosomal subunit"/>
    <property type="evidence" value="ECO:0007669"/>
    <property type="project" value="InterPro"/>
</dbReference>
<dbReference type="NCBIfam" id="NF000955">
    <property type="entry name" value="PRK00099.1-1"/>
    <property type="match status" value="1"/>
</dbReference>
<organism evidence="6 7">
    <name type="scientific">Garciella nitratireducens DSM 15102</name>
    <dbReference type="NCBI Taxonomy" id="1121911"/>
    <lineage>
        <taxon>Bacteria</taxon>
        <taxon>Bacillati</taxon>
        <taxon>Bacillota</taxon>
        <taxon>Clostridia</taxon>
        <taxon>Eubacteriales</taxon>
        <taxon>Eubacteriaceae</taxon>
        <taxon>Garciella</taxon>
    </lineage>
</organism>
<dbReference type="AlphaFoldDB" id="A0A1T4PU08"/>
<dbReference type="OrthoDB" id="9808307at2"/>
<dbReference type="InterPro" id="IPR002363">
    <property type="entry name" value="Ribosomal_uL10_CS_bac"/>
</dbReference>
<evidence type="ECO:0000256" key="5">
    <source>
        <dbReference type="HAMAP-Rule" id="MF_00362"/>
    </source>
</evidence>
<comment type="function">
    <text evidence="5">Forms part of the ribosomal stalk, playing a central role in the interaction of the ribosome with GTP-bound translation factors.</text>
</comment>
<dbReference type="GO" id="GO:0006412">
    <property type="term" value="P:translation"/>
    <property type="evidence" value="ECO:0007669"/>
    <property type="project" value="UniProtKB-UniRule"/>
</dbReference>
<protein>
    <recommendedName>
        <fullName evidence="4 5">Large ribosomal subunit protein uL10</fullName>
    </recommendedName>
</protein>
<accession>A0A1T4PU08</accession>
<evidence type="ECO:0000313" key="6">
    <source>
        <dbReference type="EMBL" id="SJZ95030.1"/>
    </source>
</evidence>
<dbReference type="PANTHER" id="PTHR11560">
    <property type="entry name" value="39S RIBOSOMAL PROTEIN L10, MITOCHONDRIAL"/>
    <property type="match status" value="1"/>
</dbReference>
<dbReference type="EMBL" id="FUWV01000021">
    <property type="protein sequence ID" value="SJZ95030.1"/>
    <property type="molecule type" value="Genomic_DNA"/>
</dbReference>
<dbReference type="Gene3D" id="3.30.70.1730">
    <property type="match status" value="1"/>
</dbReference>
<evidence type="ECO:0000256" key="3">
    <source>
        <dbReference type="ARBA" id="ARBA00023274"/>
    </source>
</evidence>